<evidence type="ECO:0000256" key="7">
    <source>
        <dbReference type="ARBA" id="ARBA00023187"/>
    </source>
</evidence>
<dbReference type="GO" id="GO:0005524">
    <property type="term" value="F:ATP binding"/>
    <property type="evidence" value="ECO:0007669"/>
    <property type="project" value="UniProtKB-KW"/>
</dbReference>
<organism evidence="11 12">
    <name type="scientific">Schizophyllum amplum</name>
    <dbReference type="NCBI Taxonomy" id="97359"/>
    <lineage>
        <taxon>Eukaryota</taxon>
        <taxon>Fungi</taxon>
        <taxon>Dikarya</taxon>
        <taxon>Basidiomycota</taxon>
        <taxon>Agaricomycotina</taxon>
        <taxon>Agaricomycetes</taxon>
        <taxon>Agaricomycetidae</taxon>
        <taxon>Agaricales</taxon>
        <taxon>Schizophyllaceae</taxon>
        <taxon>Schizophyllum</taxon>
    </lineage>
</organism>
<gene>
    <name evidence="11" type="ORF">BD626DRAFT_406204</name>
</gene>
<dbReference type="OrthoDB" id="2871857at2759"/>
<dbReference type="SUPFAM" id="SSF52540">
    <property type="entry name" value="P-loop containing nucleoside triphosphate hydrolases"/>
    <property type="match status" value="1"/>
</dbReference>
<evidence type="ECO:0000313" key="11">
    <source>
        <dbReference type="EMBL" id="TRM61094.1"/>
    </source>
</evidence>
<dbReference type="Pfam" id="PF07717">
    <property type="entry name" value="OB_NTP_bind"/>
    <property type="match status" value="1"/>
</dbReference>
<keyword evidence="5" id="KW-0347">Helicase</keyword>
<dbReference type="InterPro" id="IPR011709">
    <property type="entry name" value="DEAD-box_helicase_OB_fold"/>
</dbReference>
<dbReference type="PANTHER" id="PTHR18934">
    <property type="entry name" value="ATP-DEPENDENT RNA HELICASE"/>
    <property type="match status" value="1"/>
</dbReference>
<dbReference type="AlphaFoldDB" id="A0A550C8G8"/>
<dbReference type="GO" id="GO:0006397">
    <property type="term" value="P:mRNA processing"/>
    <property type="evidence" value="ECO:0007669"/>
    <property type="project" value="UniProtKB-KW"/>
</dbReference>
<dbReference type="GO" id="GO:0016787">
    <property type="term" value="F:hydrolase activity"/>
    <property type="evidence" value="ECO:0007669"/>
    <property type="project" value="UniProtKB-KW"/>
</dbReference>
<dbReference type="SMART" id="SM00847">
    <property type="entry name" value="HA2"/>
    <property type="match status" value="1"/>
</dbReference>
<dbReference type="GO" id="GO:0003723">
    <property type="term" value="F:RNA binding"/>
    <property type="evidence" value="ECO:0007669"/>
    <property type="project" value="TreeGrafter"/>
</dbReference>
<keyword evidence="3" id="KW-0547">Nucleotide-binding</keyword>
<dbReference type="SMART" id="SM00487">
    <property type="entry name" value="DEXDc"/>
    <property type="match status" value="1"/>
</dbReference>
<dbReference type="InterPro" id="IPR014001">
    <property type="entry name" value="Helicase_ATP-bd"/>
</dbReference>
<dbReference type="Gene3D" id="1.20.120.1080">
    <property type="match status" value="1"/>
</dbReference>
<dbReference type="PROSITE" id="PS51194">
    <property type="entry name" value="HELICASE_CTER"/>
    <property type="match status" value="1"/>
</dbReference>
<feature type="domain" description="Helicase ATP-binding" evidence="9">
    <location>
        <begin position="76"/>
        <end position="241"/>
    </location>
</feature>
<accession>A0A550C8G8</accession>
<evidence type="ECO:0000256" key="2">
    <source>
        <dbReference type="ARBA" id="ARBA00022664"/>
    </source>
</evidence>
<name>A0A550C8G8_9AGAR</name>
<keyword evidence="4 11" id="KW-0378">Hydrolase</keyword>
<evidence type="ECO:0000256" key="8">
    <source>
        <dbReference type="ARBA" id="ARBA00047984"/>
    </source>
</evidence>
<feature type="domain" description="Helicase C-terminal" evidence="10">
    <location>
        <begin position="269"/>
        <end position="441"/>
    </location>
</feature>
<dbReference type="InterPro" id="IPR027417">
    <property type="entry name" value="P-loop_NTPase"/>
</dbReference>
<proteinExistence type="predicted"/>
<evidence type="ECO:0000259" key="9">
    <source>
        <dbReference type="PROSITE" id="PS51192"/>
    </source>
</evidence>
<dbReference type="Gene3D" id="3.40.50.300">
    <property type="entry name" value="P-loop containing nucleotide triphosphate hydrolases"/>
    <property type="match status" value="2"/>
</dbReference>
<dbReference type="CDD" id="cd18791">
    <property type="entry name" value="SF2_C_RHA"/>
    <property type="match status" value="1"/>
</dbReference>
<evidence type="ECO:0000256" key="4">
    <source>
        <dbReference type="ARBA" id="ARBA00022801"/>
    </source>
</evidence>
<evidence type="ECO:0000259" key="10">
    <source>
        <dbReference type="PROSITE" id="PS51194"/>
    </source>
</evidence>
<dbReference type="Pfam" id="PF04408">
    <property type="entry name" value="WHD_HA2"/>
    <property type="match status" value="1"/>
</dbReference>
<dbReference type="Pfam" id="PF21010">
    <property type="entry name" value="HA2_C"/>
    <property type="match status" value="1"/>
</dbReference>
<dbReference type="InterPro" id="IPR007502">
    <property type="entry name" value="Helicase-assoc_dom"/>
</dbReference>
<comment type="caution">
    <text evidence="11">The sequence shown here is derived from an EMBL/GenBank/DDBJ whole genome shotgun (WGS) entry which is preliminary data.</text>
</comment>
<dbReference type="PANTHER" id="PTHR18934:SF109">
    <property type="entry name" value="ATP-DEPENDENT RNA HELICASE DHX15 HOMOLOG"/>
    <property type="match status" value="1"/>
</dbReference>
<dbReference type="PROSITE" id="PS51192">
    <property type="entry name" value="HELICASE_ATP_BIND_1"/>
    <property type="match status" value="1"/>
</dbReference>
<keyword evidence="2" id="KW-0507">mRNA processing</keyword>
<evidence type="ECO:0000256" key="3">
    <source>
        <dbReference type="ARBA" id="ARBA00022741"/>
    </source>
</evidence>
<dbReference type="STRING" id="97359.A0A550C8G8"/>
<dbReference type="EC" id="3.6.4.13" evidence="1"/>
<keyword evidence="7" id="KW-0508">mRNA splicing</keyword>
<dbReference type="GO" id="GO:0005681">
    <property type="term" value="C:spliceosomal complex"/>
    <property type="evidence" value="ECO:0007669"/>
    <property type="project" value="TreeGrafter"/>
</dbReference>
<dbReference type="GO" id="GO:0003724">
    <property type="term" value="F:RNA helicase activity"/>
    <property type="evidence" value="ECO:0007669"/>
    <property type="project" value="UniProtKB-EC"/>
</dbReference>
<reference evidence="11 12" key="1">
    <citation type="journal article" date="2019" name="New Phytol.">
        <title>Comparative genomics reveals unique wood-decay strategies and fruiting body development in the Schizophyllaceae.</title>
        <authorList>
            <person name="Almasi E."/>
            <person name="Sahu N."/>
            <person name="Krizsan K."/>
            <person name="Balint B."/>
            <person name="Kovacs G.M."/>
            <person name="Kiss B."/>
            <person name="Cseklye J."/>
            <person name="Drula E."/>
            <person name="Henrissat B."/>
            <person name="Nagy I."/>
            <person name="Chovatia M."/>
            <person name="Adam C."/>
            <person name="LaButti K."/>
            <person name="Lipzen A."/>
            <person name="Riley R."/>
            <person name="Grigoriev I.V."/>
            <person name="Nagy L.G."/>
        </authorList>
    </citation>
    <scope>NUCLEOTIDE SEQUENCE [LARGE SCALE GENOMIC DNA]</scope>
    <source>
        <strain evidence="11 12">NL-1724</strain>
    </source>
</reference>
<dbReference type="InterPro" id="IPR048333">
    <property type="entry name" value="HA2_WH"/>
</dbReference>
<protein>
    <recommendedName>
        <fullName evidence="1">RNA helicase</fullName>
        <ecNumber evidence="1">3.6.4.13</ecNumber>
    </recommendedName>
</protein>
<dbReference type="Proteomes" id="UP000320762">
    <property type="component" value="Unassembled WGS sequence"/>
</dbReference>
<dbReference type="EMBL" id="VDMD01000018">
    <property type="protein sequence ID" value="TRM61094.1"/>
    <property type="molecule type" value="Genomic_DNA"/>
</dbReference>
<evidence type="ECO:0000313" key="12">
    <source>
        <dbReference type="Proteomes" id="UP000320762"/>
    </source>
</evidence>
<dbReference type="InterPro" id="IPR001650">
    <property type="entry name" value="Helicase_C-like"/>
</dbReference>
<evidence type="ECO:0000256" key="1">
    <source>
        <dbReference type="ARBA" id="ARBA00012552"/>
    </source>
</evidence>
<keyword evidence="12" id="KW-1185">Reference proteome</keyword>
<sequence length="690" mass="77728">MYRRFFPQRRKVSAGDAPLDDALYGFVPSHVTGDQVRRAQDHTISPFTQRRYTPRYKELHSQRKALPAYQQMDEILHQINMQQVTLITGAVGSGKTTQVPQLVLYADMPHKKSKTIACVQPRKLMTAIQAHRVAQELEVSIGEHVGYSSVFEHKTSRQTALVCITAEALVREMLSDRYLTRYSVIILDDIHERSLYSDLLVCLLRDVVRQRSDVKLVLLSALDDTSLYENYYGNRISLGKLHLTSSTYTVHTHYAREPSPNLVEEALGLIMDIHITQQPGDILLYLTEKEEIQHVCELIHDATDPGLPPLAAIPLHDTMTPSDIHARIYATTHGPARRRVFVSTDAAESALCIPSVAYVIDPGLHKRQIFDPQSRAYSSRVMPIDKASGSLRKYAACHTRPGKCFRLLSREDYHENLEEEVMPEIATTNVITAVLLLINLGVENVLRFDFLDPPCPGALEGAIELLTHLKAVDSAGKLTHLGEVMAQIPVAPQLAKALRASPTFHCFSEMLKISAMLHVQTQQEIFRRPPDCEEEAQIAHRLLATSQTSDHLTLLNIYDTYTPPFADRHGRDWSDKMYLSQDALEEAILVRDRLEKIMLRIDPSLSSPSQSRTPAELHRGIGRSLVCGFFTQVAHRDEGTYMTFQNDIPSILHVDSGIEAAPDWVVYHQLDLSPHLTLRTVTAIDPAWCV</sequence>
<keyword evidence="6" id="KW-0067">ATP-binding</keyword>
<evidence type="ECO:0000256" key="5">
    <source>
        <dbReference type="ARBA" id="ARBA00022806"/>
    </source>
</evidence>
<dbReference type="GO" id="GO:0008380">
    <property type="term" value="P:RNA splicing"/>
    <property type="evidence" value="ECO:0007669"/>
    <property type="project" value="UniProtKB-KW"/>
</dbReference>
<evidence type="ECO:0000256" key="6">
    <source>
        <dbReference type="ARBA" id="ARBA00022840"/>
    </source>
</evidence>
<comment type="catalytic activity">
    <reaction evidence="8">
        <text>ATP + H2O = ADP + phosphate + H(+)</text>
        <dbReference type="Rhea" id="RHEA:13065"/>
        <dbReference type="ChEBI" id="CHEBI:15377"/>
        <dbReference type="ChEBI" id="CHEBI:15378"/>
        <dbReference type="ChEBI" id="CHEBI:30616"/>
        <dbReference type="ChEBI" id="CHEBI:43474"/>
        <dbReference type="ChEBI" id="CHEBI:456216"/>
        <dbReference type="EC" id="3.6.4.13"/>
    </reaction>
</comment>